<feature type="domain" description="Hemerythrin-like" evidence="5">
    <location>
        <begin position="95"/>
        <end position="258"/>
    </location>
</feature>
<evidence type="ECO:0000256" key="3">
    <source>
        <dbReference type="ARBA" id="ARBA00022723"/>
    </source>
</evidence>
<dbReference type="Pfam" id="PF04405">
    <property type="entry name" value="ScdA_N"/>
    <property type="match status" value="1"/>
</dbReference>
<dbReference type="InterPro" id="IPR012312">
    <property type="entry name" value="Hemerythrin-like"/>
</dbReference>
<dbReference type="VEuPathDB" id="AmoebaDB:NfTy_091990"/>
<evidence type="ECO:0000259" key="5">
    <source>
        <dbReference type="Pfam" id="PF01814"/>
    </source>
</evidence>
<dbReference type="Proteomes" id="UP000444721">
    <property type="component" value="Unassembled WGS sequence"/>
</dbReference>
<dbReference type="RefSeq" id="XP_044558130.1">
    <property type="nucleotide sequence ID" value="XM_044711941.1"/>
</dbReference>
<dbReference type="Gene3D" id="1.20.120.520">
    <property type="entry name" value="nmb1532 protein domain like"/>
    <property type="match status" value="1"/>
</dbReference>
<dbReference type="GeneID" id="68115339"/>
<sequence>MQPQQPSSSSTTASIHSVLGDLVAHYPHSAPIILNEENIDYCCGGQRQLLEAVGNDSEHAQRVIERILKKEQSAIENKQNETINFLSMSAQDLVDHIIEHHHKYLRENIPKLSELLLKIYTVHTGKLLQQHEKVSEETRRSIELLENMYRLFMKLSTELLIHLVKEEKEIFPTLIRYLEEEKDQTHHTESSRRLVKDFIESLLKDHNEAGDAIKELASMRKTLPNYCKTVELTKKLLLEMEENLYIHVHLENNILFKRVQNM</sequence>
<dbReference type="PANTHER" id="PTHR36438">
    <property type="entry name" value="IRON-SULFUR CLUSTER REPAIR PROTEIN YTFE"/>
    <property type="match status" value="1"/>
</dbReference>
<dbReference type="OrthoDB" id="10259070at2759"/>
<proteinExistence type="predicted"/>
<organism evidence="6 7">
    <name type="scientific">Naegleria fowleri</name>
    <name type="common">Brain eating amoeba</name>
    <dbReference type="NCBI Taxonomy" id="5763"/>
    <lineage>
        <taxon>Eukaryota</taxon>
        <taxon>Discoba</taxon>
        <taxon>Heterolobosea</taxon>
        <taxon>Tetramitia</taxon>
        <taxon>Eutetramitia</taxon>
        <taxon>Vahlkampfiidae</taxon>
        <taxon>Naegleria</taxon>
    </lineage>
</organism>
<evidence type="ECO:0000313" key="7">
    <source>
        <dbReference type="Proteomes" id="UP000444721"/>
    </source>
</evidence>
<keyword evidence="2" id="KW-0963">Cytoplasm</keyword>
<evidence type="ECO:0000256" key="4">
    <source>
        <dbReference type="ARBA" id="ARBA00023004"/>
    </source>
</evidence>
<name>A0A6A5B796_NAEFO</name>
<comment type="caution">
    <text evidence="6">The sequence shown here is derived from an EMBL/GenBank/DDBJ whole genome shotgun (WGS) entry which is preliminary data.</text>
</comment>
<evidence type="ECO:0000256" key="1">
    <source>
        <dbReference type="ARBA" id="ARBA00004496"/>
    </source>
</evidence>
<evidence type="ECO:0000256" key="2">
    <source>
        <dbReference type="ARBA" id="ARBA00022490"/>
    </source>
</evidence>
<accession>A0A6A5B796</accession>
<dbReference type="OMA" id="AQDWNTA"/>
<keyword evidence="3" id="KW-0479">Metal-binding</keyword>
<dbReference type="VEuPathDB" id="AmoebaDB:FDP41_008121"/>
<dbReference type="VEuPathDB" id="AmoebaDB:NF0055500"/>
<dbReference type="AlphaFoldDB" id="A0A6A5B796"/>
<comment type="subcellular location">
    <subcellularLocation>
        <location evidence="1">Cytoplasm</location>
    </subcellularLocation>
</comment>
<dbReference type="Pfam" id="PF01814">
    <property type="entry name" value="Hemerythrin"/>
    <property type="match status" value="1"/>
</dbReference>
<reference evidence="6 7" key="1">
    <citation type="journal article" date="2019" name="Sci. Rep.">
        <title>Nanopore sequencing improves the draft genome of the human pathogenic amoeba Naegleria fowleri.</title>
        <authorList>
            <person name="Liechti N."/>
            <person name="Schurch N."/>
            <person name="Bruggmann R."/>
            <person name="Wittwer M."/>
        </authorList>
    </citation>
    <scope>NUCLEOTIDE SEQUENCE [LARGE SCALE GENOMIC DNA]</scope>
    <source>
        <strain evidence="6 7">ATCC 30894</strain>
    </source>
</reference>
<dbReference type="EMBL" id="VFQX01000060">
    <property type="protein sequence ID" value="KAF0973417.1"/>
    <property type="molecule type" value="Genomic_DNA"/>
</dbReference>
<keyword evidence="4" id="KW-0408">Iron</keyword>
<dbReference type="GO" id="GO:0005737">
    <property type="term" value="C:cytoplasm"/>
    <property type="evidence" value="ECO:0007669"/>
    <property type="project" value="UniProtKB-SubCell"/>
</dbReference>
<gene>
    <name evidence="6" type="ORF">FDP41_008121</name>
</gene>
<dbReference type="PANTHER" id="PTHR36438:SF1">
    <property type="entry name" value="IRON-SULFUR CLUSTER REPAIR PROTEIN YTFE"/>
    <property type="match status" value="1"/>
</dbReference>
<dbReference type="GO" id="GO:0046872">
    <property type="term" value="F:metal ion binding"/>
    <property type="evidence" value="ECO:0007669"/>
    <property type="project" value="UniProtKB-KW"/>
</dbReference>
<keyword evidence="7" id="KW-1185">Reference proteome</keyword>
<protein>
    <recommendedName>
        <fullName evidence="5">Hemerythrin-like domain-containing protein</fullName>
    </recommendedName>
</protein>
<evidence type="ECO:0000313" key="6">
    <source>
        <dbReference type="EMBL" id="KAF0973417.1"/>
    </source>
</evidence>
<dbReference type="InterPro" id="IPR019903">
    <property type="entry name" value="RIC_family"/>
</dbReference>